<keyword evidence="2" id="KW-1003">Cell membrane</keyword>
<sequence>MPLWPEFRPDRLAGSANAERCCRIILSVRSAVKNWRDRGSIFMIKLYIEKIKNSDILKNIAVLASGVVIGYAINMLLLPVISRIFTPSELGEYDLILSNGNIISSFVTMALLVAIMIPKEDDEAVKICKLIRTANCLFLLVIFVGILIVSPNIHIFNVKGNYYLSVVFLILYVLLFNEQNVYYAFVNRKKMYKILFWNPILSAIANSGFSIALGAAGLGTTGYIIGTLLSYIVCIIHMRRKVNPYEGHAGLKNLKDTLIRYKAYPLVQMPANMVSIVSAQLPIQFLGRIFGSAALGGYTMACKILSVPVTLLAAPVNRVYYREAAERYSRGEDIGGLCFDMVEKNIKLAVIPIGILVIAGKQIVEFVLGPAWAVSGIYITALGFLYLLKYCSACISGTFVIVEKQKLALICSIYSLLQYIACFVIARVLSLTVVQTVIFYAFCDGICNFVNIFLCIKTTQFSMKRFAGFVAKYIVGSSVVIYGIYFLVSQL</sequence>
<dbReference type="Pfam" id="PF13440">
    <property type="entry name" value="Polysacc_synt_3"/>
    <property type="match status" value="1"/>
</dbReference>
<evidence type="ECO:0000256" key="3">
    <source>
        <dbReference type="ARBA" id="ARBA00022692"/>
    </source>
</evidence>
<feature type="transmembrane region" description="Helical" evidence="6">
    <location>
        <begin position="407"/>
        <end position="426"/>
    </location>
</feature>
<organism evidence="7 8">
    <name type="scientific">Extibacter muris</name>
    <dbReference type="NCBI Taxonomy" id="1796622"/>
    <lineage>
        <taxon>Bacteria</taxon>
        <taxon>Bacillati</taxon>
        <taxon>Bacillota</taxon>
        <taxon>Clostridia</taxon>
        <taxon>Lachnospirales</taxon>
        <taxon>Lachnospiraceae</taxon>
        <taxon>Extibacter</taxon>
    </lineage>
</organism>
<reference evidence="7 8" key="1">
    <citation type="journal article" date="2016" name="Nat. Microbiol.">
        <title>The Mouse Intestinal Bacterial Collection (miBC) provides host-specific insight into cultured diversity and functional potential of the gut microbiota.</title>
        <authorList>
            <person name="Lagkouvardos I."/>
            <person name="Pukall R."/>
            <person name="Abt B."/>
            <person name="Foesel B.U."/>
            <person name="Meier-Kolthoff J.P."/>
            <person name="Kumar N."/>
            <person name="Bresciani A."/>
            <person name="Martinez I."/>
            <person name="Just S."/>
            <person name="Ziegler C."/>
            <person name="Brugiroux S."/>
            <person name="Garzetti D."/>
            <person name="Wenning M."/>
            <person name="Bui T.P."/>
            <person name="Wang J."/>
            <person name="Hugenholtz F."/>
            <person name="Plugge C.M."/>
            <person name="Peterson D.A."/>
            <person name="Hornef M.W."/>
            <person name="Baines J.F."/>
            <person name="Smidt H."/>
            <person name="Walter J."/>
            <person name="Kristiansen K."/>
            <person name="Nielsen H.B."/>
            <person name="Haller D."/>
            <person name="Overmann J."/>
            <person name="Stecher B."/>
            <person name="Clavel T."/>
        </authorList>
    </citation>
    <scope>NUCLEOTIDE SEQUENCE [LARGE SCALE GENOMIC DNA]</scope>
    <source>
        <strain evidence="7 8">DSM 28560</strain>
    </source>
</reference>
<comment type="caution">
    <text evidence="7">The sequence shown here is derived from an EMBL/GenBank/DDBJ whole genome shotgun (WGS) entry which is preliminary data.</text>
</comment>
<feature type="transmembrane region" description="Helical" evidence="6">
    <location>
        <begin position="221"/>
        <end position="238"/>
    </location>
</feature>
<proteinExistence type="predicted"/>
<keyword evidence="3 6" id="KW-0812">Transmembrane</keyword>
<evidence type="ECO:0000256" key="5">
    <source>
        <dbReference type="ARBA" id="ARBA00023136"/>
    </source>
</evidence>
<dbReference type="AlphaFoldDB" id="A0A4R4FCG0"/>
<name>A0A4R4FCG0_9FIRM</name>
<dbReference type="EMBL" id="SMMX01000013">
    <property type="protein sequence ID" value="TDA20971.1"/>
    <property type="molecule type" value="Genomic_DNA"/>
</dbReference>
<evidence type="ECO:0000256" key="1">
    <source>
        <dbReference type="ARBA" id="ARBA00004651"/>
    </source>
</evidence>
<feature type="transmembrane region" description="Helical" evidence="6">
    <location>
        <begin position="101"/>
        <end position="118"/>
    </location>
</feature>
<keyword evidence="4 6" id="KW-1133">Transmembrane helix</keyword>
<dbReference type="Proteomes" id="UP000295710">
    <property type="component" value="Unassembled WGS sequence"/>
</dbReference>
<dbReference type="PANTHER" id="PTHR30250:SF28">
    <property type="entry name" value="POLYSACCHARIDE BIOSYNTHESIS PROTEIN"/>
    <property type="match status" value="1"/>
</dbReference>
<feature type="transmembrane region" description="Helical" evidence="6">
    <location>
        <begin position="162"/>
        <end position="183"/>
    </location>
</feature>
<accession>A0A4R4FCG0</accession>
<evidence type="ECO:0000313" key="7">
    <source>
        <dbReference type="EMBL" id="TDA20971.1"/>
    </source>
</evidence>
<feature type="transmembrane region" description="Helical" evidence="6">
    <location>
        <begin position="60"/>
        <end position="81"/>
    </location>
</feature>
<dbReference type="InterPro" id="IPR050833">
    <property type="entry name" value="Poly_Biosynth_Transport"/>
</dbReference>
<keyword evidence="5 6" id="KW-0472">Membrane</keyword>
<feature type="transmembrane region" description="Helical" evidence="6">
    <location>
        <begin position="346"/>
        <end position="364"/>
    </location>
</feature>
<keyword evidence="8" id="KW-1185">Reference proteome</keyword>
<gene>
    <name evidence="7" type="ORF">E1963_14440</name>
</gene>
<evidence type="ECO:0000256" key="4">
    <source>
        <dbReference type="ARBA" id="ARBA00022989"/>
    </source>
</evidence>
<feature type="transmembrane region" description="Helical" evidence="6">
    <location>
        <begin position="466"/>
        <end position="488"/>
    </location>
</feature>
<protein>
    <recommendedName>
        <fullName evidence="9">Lipopolysaccharide biosynthesis protein</fullName>
    </recommendedName>
</protein>
<evidence type="ECO:0008006" key="9">
    <source>
        <dbReference type="Google" id="ProtNLM"/>
    </source>
</evidence>
<feature type="transmembrane region" description="Helical" evidence="6">
    <location>
        <begin position="130"/>
        <end position="150"/>
    </location>
</feature>
<dbReference type="GO" id="GO:0005886">
    <property type="term" value="C:plasma membrane"/>
    <property type="evidence" value="ECO:0007669"/>
    <property type="project" value="UniProtKB-SubCell"/>
</dbReference>
<evidence type="ECO:0000256" key="6">
    <source>
        <dbReference type="SAM" id="Phobius"/>
    </source>
</evidence>
<dbReference type="PANTHER" id="PTHR30250">
    <property type="entry name" value="PST FAMILY PREDICTED COLANIC ACID TRANSPORTER"/>
    <property type="match status" value="1"/>
</dbReference>
<feature type="transmembrane region" description="Helical" evidence="6">
    <location>
        <begin position="432"/>
        <end position="454"/>
    </location>
</feature>
<evidence type="ECO:0000313" key="8">
    <source>
        <dbReference type="Proteomes" id="UP000295710"/>
    </source>
</evidence>
<evidence type="ECO:0000256" key="2">
    <source>
        <dbReference type="ARBA" id="ARBA00022475"/>
    </source>
</evidence>
<comment type="subcellular location">
    <subcellularLocation>
        <location evidence="1">Cell membrane</location>
        <topology evidence="1">Multi-pass membrane protein</topology>
    </subcellularLocation>
</comment>